<dbReference type="RefSeq" id="WP_152201591.1">
    <property type="nucleotide sequence ID" value="NZ_VUKF01000007.1"/>
</dbReference>
<evidence type="ECO:0000256" key="2">
    <source>
        <dbReference type="SAM" id="MobiDB-lite"/>
    </source>
</evidence>
<evidence type="ECO:0000313" key="4">
    <source>
        <dbReference type="EMBL" id="KAE8764552.1"/>
    </source>
</evidence>
<evidence type="ECO:0000256" key="1">
    <source>
        <dbReference type="ARBA" id="ARBA00007553"/>
    </source>
</evidence>
<dbReference type="OrthoDB" id="514320at2"/>
<dbReference type="InterPro" id="IPR028994">
    <property type="entry name" value="Integrin_alpha_N"/>
</dbReference>
<proteinExistence type="inferred from homology"/>
<dbReference type="SUPFAM" id="SSF55846">
    <property type="entry name" value="N-acetylmuramoyl-L-alanine amidase-like"/>
    <property type="match status" value="1"/>
</dbReference>
<feature type="domain" description="Peptidoglycan recognition protein family" evidence="3">
    <location>
        <begin position="304"/>
        <end position="455"/>
    </location>
</feature>
<dbReference type="GO" id="GO:0008270">
    <property type="term" value="F:zinc ion binding"/>
    <property type="evidence" value="ECO:0007669"/>
    <property type="project" value="InterPro"/>
</dbReference>
<protein>
    <recommendedName>
        <fullName evidence="3">Peptidoglycan recognition protein family domain-containing protein</fullName>
    </recommendedName>
</protein>
<reference evidence="4 5" key="1">
    <citation type="submission" date="2019-10" db="EMBL/GenBank/DDBJ databases">
        <title>Georgenia wutianyii sp. nov. and Georgenia yuyongxinii sp. nov. isolated from plateau pika (Ochotona curzoniae) in the Qinghai-Tibet plateau of China.</title>
        <authorList>
            <person name="Tian Z."/>
        </authorList>
    </citation>
    <scope>NUCLEOTIDE SEQUENCE [LARGE SCALE GENOMIC DNA]</scope>
    <source>
        <strain evidence="4 5">DSM 21501</strain>
    </source>
</reference>
<accession>A0A7J5UQ68</accession>
<dbReference type="Gene3D" id="3.40.80.10">
    <property type="entry name" value="Peptidoglycan recognition protein-like"/>
    <property type="match status" value="1"/>
</dbReference>
<gene>
    <name evidence="4" type="ORF">GB883_08390</name>
</gene>
<dbReference type="InterPro" id="IPR006619">
    <property type="entry name" value="PGRP_domain_met/bac"/>
</dbReference>
<dbReference type="InterPro" id="IPR015510">
    <property type="entry name" value="PGRP"/>
</dbReference>
<keyword evidence="5" id="KW-1185">Reference proteome</keyword>
<dbReference type="PANTHER" id="PTHR11022">
    <property type="entry name" value="PEPTIDOGLYCAN RECOGNITION PROTEIN"/>
    <property type="match status" value="1"/>
</dbReference>
<dbReference type="InterPro" id="IPR002502">
    <property type="entry name" value="Amidase_domain"/>
</dbReference>
<dbReference type="EMBL" id="WHJE01000029">
    <property type="protein sequence ID" value="KAE8764552.1"/>
    <property type="molecule type" value="Genomic_DNA"/>
</dbReference>
<dbReference type="Proteomes" id="UP000451860">
    <property type="component" value="Unassembled WGS sequence"/>
</dbReference>
<sequence>MSLVGAPAQADAEESTPAPSAVTVVGLTGGTSQLTKIARDGLERLDDTAGTGADLPTAPGAESPTSDPAATSPVVGAAAGHGGPMSAGVPVVIPAATSSTEAEAADVLLLTPPMETQEFYVAGVTWDRDSSEGGFQVFLRARQDGEWLEWTELDVEAALDESTGTAGTDPYVTGGATAVQVQVSGPEGSLPDNLQLSLMPSNPTESDEVVTEEGDDVTYLPEEDAPSDVADPVAFADDTTFALLGGPAGGFAVADVALDSAGPAPASSAPTAMPTSVAAAADAATTVVPAALTGGVQAAAAARPTIISRAGWGADPALMTWTPTRAALKAAVVHHTAGSNNYTAKESPGIVRGIYYYHAKGNDWGDIGYNFLVDKYGQVFEGRTGSLGAPAGTMTVGAHAKNFNTGTLGISAIGDYTKVNAPQVILDRMAAVIAWRFSDAGIDVRTASGITSPGTAATPAGRNLPRIFGHRDVGSTTCPGNDIYGRLGSLTSAVDNLMGQKIYLNNKFSGYSDVDFRFGARGAQILVGDWNGDGRDTLAAREGNRFIVTDENKDRAATRTIYYGNPGDEIYIGDWDGNGTDTFAVRRGNQFHIRNSMTSGQADRVIYYGNPGDEILVGDWDGNGTDTFAVRRGNQFHIRNTLTSGYADRAFYYGNPGDVILVGDWDGKGTDTFAVRRGIRYHIRNSLTSGIADVVVDYGNAGDRTIVGDWDGNRTTTLGVVR</sequence>
<dbReference type="SUPFAM" id="SSF69318">
    <property type="entry name" value="Integrin alpha N-terminal domain"/>
    <property type="match status" value="1"/>
</dbReference>
<dbReference type="GO" id="GO:0009253">
    <property type="term" value="P:peptidoglycan catabolic process"/>
    <property type="evidence" value="ECO:0007669"/>
    <property type="project" value="InterPro"/>
</dbReference>
<comment type="caution">
    <text evidence="4">The sequence shown here is derived from an EMBL/GenBank/DDBJ whole genome shotgun (WGS) entry which is preliminary data.</text>
</comment>
<dbReference type="SMART" id="SM00701">
    <property type="entry name" value="PGRP"/>
    <property type="match status" value="1"/>
</dbReference>
<dbReference type="AlphaFoldDB" id="A0A7J5UQ68"/>
<dbReference type="InterPro" id="IPR036505">
    <property type="entry name" value="Amidase/PGRP_sf"/>
</dbReference>
<dbReference type="CDD" id="cd06583">
    <property type="entry name" value="PGRP"/>
    <property type="match status" value="1"/>
</dbReference>
<evidence type="ECO:0000259" key="3">
    <source>
        <dbReference type="SMART" id="SM00701"/>
    </source>
</evidence>
<feature type="region of interest" description="Disordered" evidence="2">
    <location>
        <begin position="39"/>
        <end position="74"/>
    </location>
</feature>
<dbReference type="PANTHER" id="PTHR11022:SF41">
    <property type="entry name" value="PEPTIDOGLYCAN-RECOGNITION PROTEIN LC-RELATED"/>
    <property type="match status" value="1"/>
</dbReference>
<dbReference type="Pfam" id="PF01510">
    <property type="entry name" value="Amidase_2"/>
    <property type="match status" value="1"/>
</dbReference>
<name>A0A7J5UQ68_9MICO</name>
<organism evidence="4 5">
    <name type="scientific">Georgenia thermotolerans</name>
    <dbReference type="NCBI Taxonomy" id="527326"/>
    <lineage>
        <taxon>Bacteria</taxon>
        <taxon>Bacillati</taxon>
        <taxon>Actinomycetota</taxon>
        <taxon>Actinomycetes</taxon>
        <taxon>Micrococcales</taxon>
        <taxon>Bogoriellaceae</taxon>
        <taxon>Georgenia</taxon>
    </lineage>
</organism>
<evidence type="ECO:0000313" key="5">
    <source>
        <dbReference type="Proteomes" id="UP000451860"/>
    </source>
</evidence>
<feature type="region of interest" description="Disordered" evidence="2">
    <location>
        <begin position="1"/>
        <end position="24"/>
    </location>
</feature>
<dbReference type="GO" id="GO:0008745">
    <property type="term" value="F:N-acetylmuramoyl-L-alanine amidase activity"/>
    <property type="evidence" value="ECO:0007669"/>
    <property type="project" value="InterPro"/>
</dbReference>
<comment type="similarity">
    <text evidence="1">Belongs to the N-acetylmuramoyl-L-alanine amidase 2 family.</text>
</comment>